<dbReference type="InterPro" id="IPR010998">
    <property type="entry name" value="Integrase_recombinase_N"/>
</dbReference>
<dbReference type="PROSITE" id="PS51900">
    <property type="entry name" value="CB"/>
    <property type="match status" value="1"/>
</dbReference>
<dbReference type="InterPro" id="IPR044068">
    <property type="entry name" value="CB"/>
</dbReference>
<keyword evidence="8" id="KW-1185">Reference proteome</keyword>
<accession>A0A2Z2HYH4</accession>
<organism evidence="7 8">
    <name type="scientific">Natrarchaeobaculum aegyptiacum</name>
    <dbReference type="NCBI Taxonomy" id="745377"/>
    <lineage>
        <taxon>Archaea</taxon>
        <taxon>Methanobacteriati</taxon>
        <taxon>Methanobacteriota</taxon>
        <taxon>Stenosarchaea group</taxon>
        <taxon>Halobacteria</taxon>
        <taxon>Halobacteriales</taxon>
        <taxon>Natrialbaceae</taxon>
        <taxon>Natrarchaeobaculum</taxon>
    </lineage>
</organism>
<evidence type="ECO:0000313" key="8">
    <source>
        <dbReference type="Proteomes" id="UP000250088"/>
    </source>
</evidence>
<dbReference type="Gene3D" id="1.10.443.10">
    <property type="entry name" value="Intergrase catalytic core"/>
    <property type="match status" value="1"/>
</dbReference>
<dbReference type="RefSeq" id="WP_086889785.1">
    <property type="nucleotide sequence ID" value="NZ_CP019893.1"/>
</dbReference>
<dbReference type="Proteomes" id="UP000250088">
    <property type="component" value="Chromosome"/>
</dbReference>
<protein>
    <submittedName>
        <fullName evidence="7">Integrase</fullName>
    </submittedName>
</protein>
<dbReference type="CDD" id="cd00397">
    <property type="entry name" value="DNA_BRE_C"/>
    <property type="match status" value="1"/>
</dbReference>
<keyword evidence="2 4" id="KW-0238">DNA-binding</keyword>
<dbReference type="InterPro" id="IPR013762">
    <property type="entry name" value="Integrase-like_cat_sf"/>
</dbReference>
<reference evidence="8" key="1">
    <citation type="submission" date="2017-02" db="EMBL/GenBank/DDBJ databases">
        <title>Natronthermophilus aegyptiacus gen. nov.,sp. nov., an aerobic, extremely halophilic alkalithermophilic archaeon isolated from the athalassohaline Wadi An Natrun, Egypt.</title>
        <authorList>
            <person name="Zhao B."/>
        </authorList>
    </citation>
    <scope>NUCLEOTIDE SEQUENCE [LARGE SCALE GENOMIC DNA]</scope>
    <source>
        <strain evidence="8">JW/NM-HA 15</strain>
    </source>
</reference>
<dbReference type="PROSITE" id="PS51898">
    <property type="entry name" value="TYR_RECOMBINASE"/>
    <property type="match status" value="1"/>
</dbReference>
<dbReference type="InterPro" id="IPR011010">
    <property type="entry name" value="DNA_brk_join_enz"/>
</dbReference>
<dbReference type="InterPro" id="IPR050090">
    <property type="entry name" value="Tyrosine_recombinase_XerCD"/>
</dbReference>
<evidence type="ECO:0000256" key="4">
    <source>
        <dbReference type="PROSITE-ProRule" id="PRU01248"/>
    </source>
</evidence>
<evidence type="ECO:0000256" key="3">
    <source>
        <dbReference type="ARBA" id="ARBA00023172"/>
    </source>
</evidence>
<evidence type="ECO:0000259" key="5">
    <source>
        <dbReference type="PROSITE" id="PS51898"/>
    </source>
</evidence>
<dbReference type="PANTHER" id="PTHR30349:SF41">
    <property type="entry name" value="INTEGRASE_RECOMBINASE PROTEIN MJ0367-RELATED"/>
    <property type="match status" value="1"/>
</dbReference>
<dbReference type="EMBL" id="CP019893">
    <property type="protein sequence ID" value="ARS91415.1"/>
    <property type="molecule type" value="Genomic_DNA"/>
</dbReference>
<proteinExistence type="predicted"/>
<dbReference type="KEGG" id="naj:B1756_17945"/>
<dbReference type="GO" id="GO:0006310">
    <property type="term" value="P:DNA recombination"/>
    <property type="evidence" value="ECO:0007669"/>
    <property type="project" value="UniProtKB-KW"/>
</dbReference>
<keyword evidence="3" id="KW-0233">DNA recombination</keyword>
<dbReference type="AlphaFoldDB" id="A0A2Z2HYH4"/>
<dbReference type="OrthoDB" id="198497at2157"/>
<feature type="domain" description="Core-binding (CB)" evidence="6">
    <location>
        <begin position="8"/>
        <end position="91"/>
    </location>
</feature>
<evidence type="ECO:0000256" key="2">
    <source>
        <dbReference type="ARBA" id="ARBA00023125"/>
    </source>
</evidence>
<dbReference type="InterPro" id="IPR002104">
    <property type="entry name" value="Integrase_catalytic"/>
</dbReference>
<dbReference type="GeneID" id="32895996"/>
<dbReference type="GO" id="GO:0003677">
    <property type="term" value="F:DNA binding"/>
    <property type="evidence" value="ECO:0007669"/>
    <property type="project" value="UniProtKB-UniRule"/>
</dbReference>
<dbReference type="PANTHER" id="PTHR30349">
    <property type="entry name" value="PHAGE INTEGRASE-RELATED"/>
    <property type="match status" value="1"/>
</dbReference>
<evidence type="ECO:0000259" key="6">
    <source>
        <dbReference type="PROSITE" id="PS51900"/>
    </source>
</evidence>
<gene>
    <name evidence="7" type="ORF">B1756_17945</name>
</gene>
<evidence type="ECO:0000313" key="7">
    <source>
        <dbReference type="EMBL" id="ARS91415.1"/>
    </source>
</evidence>
<name>A0A2Z2HYH4_9EURY</name>
<dbReference type="Gene3D" id="1.10.150.130">
    <property type="match status" value="1"/>
</dbReference>
<evidence type="ECO:0000256" key="1">
    <source>
        <dbReference type="ARBA" id="ARBA00022908"/>
    </source>
</evidence>
<dbReference type="SUPFAM" id="SSF56349">
    <property type="entry name" value="DNA breaking-rejoining enzymes"/>
    <property type="match status" value="1"/>
</dbReference>
<keyword evidence="1" id="KW-0229">DNA integration</keyword>
<feature type="domain" description="Tyr recombinase" evidence="5">
    <location>
        <begin position="115"/>
        <end position="332"/>
    </location>
</feature>
<dbReference type="GO" id="GO:0015074">
    <property type="term" value="P:DNA integration"/>
    <property type="evidence" value="ECO:0007669"/>
    <property type="project" value="UniProtKB-KW"/>
</dbReference>
<sequence>MTDDLQPLSPEEGVSRFLRHHRPGVRESSYRNAKHRLSVFLEWCDERDVDNLNDLDGRQLSDFVDWRRVDVAPITLQKQLSSVRQALRWWADIEAVTDGLAEKLHAPELPDGAESKDVFLAPDRAKKALEYYDRHHYGSRNHALLALLWRTGMRRSAARSIDVDDLEPDEHAVRIEHRIDEGTKLKNGENANRWVYLGPKWFAILEAYRDNPDRKDVTDEYGRQPLFTTQLGTRPRGDTIYKWVIRALHPCTYSECPHDRTPASCEARGQNASLSKCPSARSPHAVRRGAITYHLNQETTPEVVSERMDVSLEVLYNHYDARTEREKMEVRKNNLP</sequence>